<dbReference type="eggNOG" id="COG1538">
    <property type="taxonomic scope" value="Bacteria"/>
</dbReference>
<comment type="similarity">
    <text evidence="1 2">Belongs to the outer membrane factor (OMF) (TC 1.B.17) family.</text>
</comment>
<proteinExistence type="inferred from homology"/>
<sequence length="520" mass="55879">MCGVGKRSGRGALALAGAALLGACTTVGPDFERPAMPAALASWDGGSLASLNPRAGAQGSASVQQWWRSFDDAVLDALIAEAQRVNPTVRAAGLRIMEARAELGIAGSTLYPQGQQFRSELLRVGQRRAGGRDSSLTDFNTSVDISWELDFWGKFKRGIEAADAGYLASIARYDDVQVLMAAQVASLYYTILTTEARLAIARDNAALQLRSLQITELLFRGGNEAELDVQQARTLYLGTLATIPPLEIGLRQAQNALSTLLARAPGPLPEMNTSEAGRHTMTRLPVDVAADLITELPADLLRRRPDVRAVEMQLAAQSALIGVSAAELYPSISLLGSVGLSATSLDGAPRVLNWALGSGLLWNVFDHGRLSNGVLVQDARFQQLYEQYQGAVLNAAREVDDAAAGFARTGAQIVLLADGVKAAQRSLDIASFQYREGLTDFQRVLDSQRVLYSQQELLATTRGSLVQNLIALYKAMGGGWEQGRSRPPVDEATRAVMERRSDWKDVLRAPLPAPGGERNP</sequence>
<evidence type="ECO:0000256" key="1">
    <source>
        <dbReference type="ARBA" id="ARBA00007613"/>
    </source>
</evidence>
<dbReference type="GO" id="GO:0005886">
    <property type="term" value="C:plasma membrane"/>
    <property type="evidence" value="ECO:0007669"/>
    <property type="project" value="UniProtKB-SubCell"/>
</dbReference>
<keyword evidence="2" id="KW-0472">Membrane</keyword>
<organism evidence="3 4">
    <name type="scientific">Massilia timonae CCUG 45783</name>
    <dbReference type="NCBI Taxonomy" id="883126"/>
    <lineage>
        <taxon>Bacteria</taxon>
        <taxon>Pseudomonadati</taxon>
        <taxon>Pseudomonadota</taxon>
        <taxon>Betaproteobacteria</taxon>
        <taxon>Burkholderiales</taxon>
        <taxon>Oxalobacteraceae</taxon>
        <taxon>Telluria group</taxon>
        <taxon>Massilia</taxon>
    </lineage>
</organism>
<keyword evidence="4" id="KW-1185">Reference proteome</keyword>
<dbReference type="PROSITE" id="PS51257">
    <property type="entry name" value="PROKAR_LIPOPROTEIN"/>
    <property type="match status" value="1"/>
</dbReference>
<dbReference type="Gene3D" id="2.20.200.10">
    <property type="entry name" value="Outer membrane efflux proteins (OEP)"/>
    <property type="match status" value="1"/>
</dbReference>
<dbReference type="OrthoDB" id="9770517at2"/>
<dbReference type="NCBIfam" id="TIGR01845">
    <property type="entry name" value="outer_NodT"/>
    <property type="match status" value="1"/>
</dbReference>
<dbReference type="Gene3D" id="1.20.1600.10">
    <property type="entry name" value="Outer membrane efflux proteins (OEP)"/>
    <property type="match status" value="1"/>
</dbReference>
<dbReference type="PANTHER" id="PTHR30203">
    <property type="entry name" value="OUTER MEMBRANE CATION EFFLUX PROTEIN"/>
    <property type="match status" value="1"/>
</dbReference>
<protein>
    <submittedName>
        <fullName evidence="3">NodT family efflux transporter, outer membrane factor (OMF) lipoprotein</fullName>
    </submittedName>
</protein>
<dbReference type="GO" id="GO:0015562">
    <property type="term" value="F:efflux transmembrane transporter activity"/>
    <property type="evidence" value="ECO:0007669"/>
    <property type="project" value="InterPro"/>
</dbReference>
<comment type="caution">
    <text evidence="3">The sequence shown here is derived from an EMBL/GenBank/DDBJ whole genome shotgun (WGS) entry which is preliminary data.</text>
</comment>
<dbReference type="Pfam" id="PF02321">
    <property type="entry name" value="OEP"/>
    <property type="match status" value="2"/>
</dbReference>
<evidence type="ECO:0000256" key="2">
    <source>
        <dbReference type="RuleBase" id="RU362097"/>
    </source>
</evidence>
<evidence type="ECO:0000313" key="3">
    <source>
        <dbReference type="EMBL" id="EKU84689.1"/>
    </source>
</evidence>
<dbReference type="HOGENOM" id="CLU_012817_13_0_4"/>
<dbReference type="InterPro" id="IPR003423">
    <property type="entry name" value="OMP_efflux"/>
</dbReference>
<reference evidence="3 4" key="1">
    <citation type="submission" date="2012-09" db="EMBL/GenBank/DDBJ databases">
        <title>The Genome Sequence of Massilia timonae CCUG 45783.</title>
        <authorList>
            <consortium name="The Broad Institute Genome Sequencing Platform"/>
            <person name="Earl A."/>
            <person name="Ward D."/>
            <person name="Feldgarden M."/>
            <person name="Gevers D."/>
            <person name="Huys G."/>
            <person name="Walker B."/>
            <person name="Young S.K."/>
            <person name="Zeng Q."/>
            <person name="Gargeya S."/>
            <person name="Fitzgerald M."/>
            <person name="Haas B."/>
            <person name="Abouelleil A."/>
            <person name="Alvarado L."/>
            <person name="Arachchi H.M."/>
            <person name="Berlin A.M."/>
            <person name="Chapman S.B."/>
            <person name="Goldberg J."/>
            <person name="Griggs A."/>
            <person name="Gujja S."/>
            <person name="Hansen M."/>
            <person name="Howarth C."/>
            <person name="Imamovic A."/>
            <person name="Larimer J."/>
            <person name="McCowen C."/>
            <person name="Montmayeur A."/>
            <person name="Murphy C."/>
            <person name="Neiman D."/>
            <person name="Pearson M."/>
            <person name="Priest M."/>
            <person name="Roberts A."/>
            <person name="Saif S."/>
            <person name="Shea T."/>
            <person name="Sisk P."/>
            <person name="Sykes S."/>
            <person name="Wortman J."/>
            <person name="Nusbaum C."/>
            <person name="Birren B."/>
        </authorList>
    </citation>
    <scope>NUCLEOTIDE SEQUENCE [LARGE SCALE GENOMIC DNA]</scope>
    <source>
        <strain evidence="3 4">CCUG 45783</strain>
    </source>
</reference>
<dbReference type="AlphaFoldDB" id="K9DIR9"/>
<dbReference type="STRING" id="47229.LO55_2598"/>
<comment type="subcellular location">
    <subcellularLocation>
        <location evidence="2">Cell membrane</location>
        <topology evidence="2">Lipid-anchor</topology>
    </subcellularLocation>
</comment>
<dbReference type="SUPFAM" id="SSF56954">
    <property type="entry name" value="Outer membrane efflux proteins (OEP)"/>
    <property type="match status" value="1"/>
</dbReference>
<keyword evidence="2" id="KW-0564">Palmitate</keyword>
<dbReference type="RefSeq" id="WP_005662882.1">
    <property type="nucleotide sequence ID" value="NZ_JH992922.1"/>
</dbReference>
<dbReference type="EMBL" id="AGZI01000002">
    <property type="protein sequence ID" value="EKU84689.1"/>
    <property type="molecule type" value="Genomic_DNA"/>
</dbReference>
<gene>
    <name evidence="3" type="ORF">HMPREF9710_00124</name>
</gene>
<dbReference type="InterPro" id="IPR010131">
    <property type="entry name" value="MdtP/NodT-like"/>
</dbReference>
<name>K9DIR9_9BURK</name>
<dbReference type="Proteomes" id="UP000009874">
    <property type="component" value="Unassembled WGS sequence"/>
</dbReference>
<keyword evidence="2" id="KW-0812">Transmembrane</keyword>
<evidence type="ECO:0000313" key="4">
    <source>
        <dbReference type="Proteomes" id="UP000009874"/>
    </source>
</evidence>
<accession>K9DIR9</accession>
<dbReference type="PATRIC" id="fig|883126.3.peg.125"/>
<keyword evidence="2 3" id="KW-0449">Lipoprotein</keyword>
<keyword evidence="2" id="KW-1134">Transmembrane beta strand</keyword>